<dbReference type="InterPro" id="IPR055342">
    <property type="entry name" value="MreC_beta-barrel_core"/>
</dbReference>
<evidence type="ECO:0000256" key="4">
    <source>
        <dbReference type="ARBA" id="ARBA00032089"/>
    </source>
</evidence>
<dbReference type="PIRSF" id="PIRSF038471">
    <property type="entry name" value="MreC"/>
    <property type="match status" value="1"/>
</dbReference>
<feature type="compositionally biased region" description="Low complexity" evidence="5">
    <location>
        <begin position="286"/>
        <end position="299"/>
    </location>
</feature>
<evidence type="ECO:0000256" key="5">
    <source>
        <dbReference type="SAM" id="MobiDB-lite"/>
    </source>
</evidence>
<dbReference type="Pfam" id="PF04085">
    <property type="entry name" value="MreC"/>
    <property type="match status" value="1"/>
</dbReference>
<comment type="similarity">
    <text evidence="1">Belongs to the MreC family.</text>
</comment>
<accession>A0A850NNZ1</accession>
<dbReference type="PANTHER" id="PTHR34138:SF1">
    <property type="entry name" value="CELL SHAPE-DETERMINING PROTEIN MREC"/>
    <property type="match status" value="1"/>
</dbReference>
<feature type="region of interest" description="Disordered" evidence="5">
    <location>
        <begin position="278"/>
        <end position="299"/>
    </location>
</feature>
<dbReference type="NCBIfam" id="NF010512">
    <property type="entry name" value="PRK13922.12-1"/>
    <property type="match status" value="1"/>
</dbReference>
<evidence type="ECO:0000256" key="1">
    <source>
        <dbReference type="ARBA" id="ARBA00009369"/>
    </source>
</evidence>
<evidence type="ECO:0000256" key="3">
    <source>
        <dbReference type="ARBA" id="ARBA00022960"/>
    </source>
</evidence>
<dbReference type="AlphaFoldDB" id="A0A850NNZ1"/>
<evidence type="ECO:0000256" key="2">
    <source>
        <dbReference type="ARBA" id="ARBA00013855"/>
    </source>
</evidence>
<dbReference type="GO" id="GO:0008360">
    <property type="term" value="P:regulation of cell shape"/>
    <property type="evidence" value="ECO:0007669"/>
    <property type="project" value="UniProtKB-KW"/>
</dbReference>
<feature type="domain" description="Rod shape-determining protein MreC beta-barrel core" evidence="6">
    <location>
        <begin position="126"/>
        <end position="264"/>
    </location>
</feature>
<protein>
    <recommendedName>
        <fullName evidence="2">Cell shape-determining protein MreC</fullName>
    </recommendedName>
    <alternativeName>
        <fullName evidence="4">Cell shape protein MreC</fullName>
    </alternativeName>
</protein>
<dbReference type="RefSeq" id="WP_176625800.1">
    <property type="nucleotide sequence ID" value="NZ_JABXXQ010000385.1"/>
</dbReference>
<dbReference type="EMBL" id="JABXXQ010000385">
    <property type="protein sequence ID" value="NVN31471.1"/>
    <property type="molecule type" value="Genomic_DNA"/>
</dbReference>
<feature type="non-terminal residue" evidence="7">
    <location>
        <position position="299"/>
    </location>
</feature>
<evidence type="ECO:0000313" key="7">
    <source>
        <dbReference type="EMBL" id="NVN31471.1"/>
    </source>
</evidence>
<organism evidence="7 8">
    <name type="scientific">Endobacter medicaginis</name>
    <dbReference type="NCBI Taxonomy" id="1181271"/>
    <lineage>
        <taxon>Bacteria</taxon>
        <taxon>Pseudomonadati</taxon>
        <taxon>Pseudomonadota</taxon>
        <taxon>Alphaproteobacteria</taxon>
        <taxon>Acetobacterales</taxon>
        <taxon>Acetobacteraceae</taxon>
        <taxon>Endobacter</taxon>
    </lineage>
</organism>
<name>A0A850NNZ1_9PROT</name>
<evidence type="ECO:0000313" key="8">
    <source>
        <dbReference type="Proteomes" id="UP000565205"/>
    </source>
</evidence>
<reference evidence="7 8" key="1">
    <citation type="submission" date="2020-06" db="EMBL/GenBank/DDBJ databases">
        <title>Description of novel acetic acid bacteria.</title>
        <authorList>
            <person name="Sombolestani A."/>
        </authorList>
    </citation>
    <scope>NUCLEOTIDE SEQUENCE [LARGE SCALE GENOMIC DNA]</scope>
    <source>
        <strain evidence="7 8">LMG 26838</strain>
    </source>
</reference>
<dbReference type="PANTHER" id="PTHR34138">
    <property type="entry name" value="CELL SHAPE-DETERMINING PROTEIN MREC"/>
    <property type="match status" value="1"/>
</dbReference>
<dbReference type="InterPro" id="IPR007221">
    <property type="entry name" value="MreC"/>
</dbReference>
<sequence length="299" mass="31305">MVRLSIQARQALSRLVLPGLVLAALAVTLLARVAPGPAQQLRAVASDAVAPAYSLVGGPASGVRDMLATAVSVLHVAHENAELRAENARLRRWYDAAQALATENVALRAQLHWLPQPEPSFVTARVVADTGGLYDRAVLLSVGPNSPVQRGQIALDASGLVGRVSQLGSRSARILLITDATSRVPVMLADSHARAIVLGTNAAWPRLMYYPQDVMPKEGERVVTSAEAGAFPAGLPVGTVHYDHPGTPVVIPAASLDSLDLVRIFDYGLTSILPPDAPGRAHAAETETAPPDAPRAAAP</sequence>
<dbReference type="Gene3D" id="2.40.10.350">
    <property type="entry name" value="Rod shape-determining protein MreC, domain 2"/>
    <property type="match status" value="1"/>
</dbReference>
<dbReference type="InterPro" id="IPR042175">
    <property type="entry name" value="Cell/Rod_MreC_2"/>
</dbReference>
<dbReference type="Proteomes" id="UP000565205">
    <property type="component" value="Unassembled WGS sequence"/>
</dbReference>
<comment type="caution">
    <text evidence="7">The sequence shown here is derived from an EMBL/GenBank/DDBJ whole genome shotgun (WGS) entry which is preliminary data.</text>
</comment>
<dbReference type="Gene3D" id="2.40.10.340">
    <property type="entry name" value="Rod shape-determining protein MreC, domain 1"/>
    <property type="match status" value="1"/>
</dbReference>
<gene>
    <name evidence="7" type="primary">mreC</name>
    <name evidence="7" type="ORF">HUK83_14180</name>
</gene>
<proteinExistence type="inferred from homology"/>
<evidence type="ECO:0000259" key="6">
    <source>
        <dbReference type="Pfam" id="PF04085"/>
    </source>
</evidence>
<dbReference type="InterPro" id="IPR042177">
    <property type="entry name" value="Cell/Rod_1"/>
</dbReference>
<dbReference type="GO" id="GO:0005886">
    <property type="term" value="C:plasma membrane"/>
    <property type="evidence" value="ECO:0007669"/>
    <property type="project" value="TreeGrafter"/>
</dbReference>
<keyword evidence="3" id="KW-0133">Cell shape</keyword>